<dbReference type="EMBL" id="CAVMJV010000042">
    <property type="protein sequence ID" value="CAK5080898.1"/>
    <property type="molecule type" value="Genomic_DNA"/>
</dbReference>
<protein>
    <submittedName>
        <fullName evidence="1">Uncharacterized protein</fullName>
    </submittedName>
</protein>
<accession>A0ACB0ZPK5</accession>
<evidence type="ECO:0000313" key="1">
    <source>
        <dbReference type="EMBL" id="CAK5080898.1"/>
    </source>
</evidence>
<reference evidence="1" key="1">
    <citation type="submission" date="2023-11" db="EMBL/GenBank/DDBJ databases">
        <authorList>
            <person name="Poullet M."/>
        </authorList>
    </citation>
    <scope>NUCLEOTIDE SEQUENCE</scope>
    <source>
        <strain evidence="1">E1834</strain>
    </source>
</reference>
<name>A0ACB0ZPK5_MELEN</name>
<sequence length="54" mass="6703">MLNSIYKAHFHYFLQHIYCIFSAYFDTFFGLLDAHRYVYAHMWRFSGYIFAQLH</sequence>
<keyword evidence="2" id="KW-1185">Reference proteome</keyword>
<dbReference type="Proteomes" id="UP001497535">
    <property type="component" value="Unassembled WGS sequence"/>
</dbReference>
<gene>
    <name evidence="1" type="ORF">MENTE1834_LOCUS28102</name>
</gene>
<proteinExistence type="predicted"/>
<evidence type="ECO:0000313" key="2">
    <source>
        <dbReference type="Proteomes" id="UP001497535"/>
    </source>
</evidence>
<comment type="caution">
    <text evidence="1">The sequence shown here is derived from an EMBL/GenBank/DDBJ whole genome shotgun (WGS) entry which is preliminary data.</text>
</comment>
<organism evidence="1 2">
    <name type="scientific">Meloidogyne enterolobii</name>
    <name type="common">Root-knot nematode worm</name>
    <name type="synonym">Meloidogyne mayaguensis</name>
    <dbReference type="NCBI Taxonomy" id="390850"/>
    <lineage>
        <taxon>Eukaryota</taxon>
        <taxon>Metazoa</taxon>
        <taxon>Ecdysozoa</taxon>
        <taxon>Nematoda</taxon>
        <taxon>Chromadorea</taxon>
        <taxon>Rhabditida</taxon>
        <taxon>Tylenchina</taxon>
        <taxon>Tylenchomorpha</taxon>
        <taxon>Tylenchoidea</taxon>
        <taxon>Meloidogynidae</taxon>
        <taxon>Meloidogyninae</taxon>
        <taxon>Meloidogyne</taxon>
    </lineage>
</organism>